<dbReference type="InterPro" id="IPR006311">
    <property type="entry name" value="TAT_signal"/>
</dbReference>
<accession>A0ABS9YI50</accession>
<dbReference type="PANTHER" id="PTHR30290:SF38">
    <property type="entry name" value="D,D-DIPEPTIDE-BINDING PERIPLASMIC PROTEIN DDPA-RELATED"/>
    <property type="match status" value="1"/>
</dbReference>
<feature type="domain" description="Solute-binding protein family 5" evidence="2">
    <location>
        <begin position="111"/>
        <end position="472"/>
    </location>
</feature>
<dbReference type="InterPro" id="IPR039424">
    <property type="entry name" value="SBP_5"/>
</dbReference>
<dbReference type="EMBL" id="JALDAY010000013">
    <property type="protein sequence ID" value="MCI3276927.1"/>
    <property type="molecule type" value="Genomic_DNA"/>
</dbReference>
<dbReference type="CDD" id="cd00995">
    <property type="entry name" value="PBP2_NikA_DppA_OppA_like"/>
    <property type="match status" value="1"/>
</dbReference>
<dbReference type="Proteomes" id="UP001165269">
    <property type="component" value="Unassembled WGS sequence"/>
</dbReference>
<dbReference type="Pfam" id="PF00496">
    <property type="entry name" value="SBP_bac_5"/>
    <property type="match status" value="1"/>
</dbReference>
<keyword evidence="4" id="KW-1185">Reference proteome</keyword>
<dbReference type="PANTHER" id="PTHR30290">
    <property type="entry name" value="PERIPLASMIC BINDING COMPONENT OF ABC TRANSPORTER"/>
    <property type="match status" value="1"/>
</dbReference>
<dbReference type="InterPro" id="IPR030678">
    <property type="entry name" value="Peptide/Ni-bd"/>
</dbReference>
<evidence type="ECO:0000256" key="1">
    <source>
        <dbReference type="ARBA" id="ARBA00022729"/>
    </source>
</evidence>
<dbReference type="SUPFAM" id="SSF53850">
    <property type="entry name" value="Periplasmic binding protein-like II"/>
    <property type="match status" value="1"/>
</dbReference>
<evidence type="ECO:0000259" key="2">
    <source>
        <dbReference type="Pfam" id="PF00496"/>
    </source>
</evidence>
<proteinExistence type="predicted"/>
<dbReference type="PROSITE" id="PS51318">
    <property type="entry name" value="TAT"/>
    <property type="match status" value="1"/>
</dbReference>
<comment type="caution">
    <text evidence="3">The sequence shown here is derived from an EMBL/GenBank/DDBJ whole genome shotgun (WGS) entry which is preliminary data.</text>
</comment>
<keyword evidence="1" id="KW-0732">Signal</keyword>
<organism evidence="3 4">
    <name type="scientific">Streptomyces cylindrosporus</name>
    <dbReference type="NCBI Taxonomy" id="2927583"/>
    <lineage>
        <taxon>Bacteria</taxon>
        <taxon>Bacillati</taxon>
        <taxon>Actinomycetota</taxon>
        <taxon>Actinomycetes</taxon>
        <taxon>Kitasatosporales</taxon>
        <taxon>Streptomycetaceae</taxon>
        <taxon>Streptomyces</taxon>
    </lineage>
</organism>
<dbReference type="RefSeq" id="WP_242773996.1">
    <property type="nucleotide sequence ID" value="NZ_JALDAY010000013.1"/>
</dbReference>
<protein>
    <submittedName>
        <fullName evidence="3">ABC transporter substrate-binding protein</fullName>
    </submittedName>
</protein>
<dbReference type="PIRSF" id="PIRSF002741">
    <property type="entry name" value="MppA"/>
    <property type="match status" value="1"/>
</dbReference>
<dbReference type="Gene3D" id="3.10.105.10">
    <property type="entry name" value="Dipeptide-binding Protein, Domain 3"/>
    <property type="match status" value="1"/>
</dbReference>
<dbReference type="InterPro" id="IPR000914">
    <property type="entry name" value="SBP_5_dom"/>
</dbReference>
<evidence type="ECO:0000313" key="3">
    <source>
        <dbReference type="EMBL" id="MCI3276927.1"/>
    </source>
</evidence>
<dbReference type="Gene3D" id="3.40.190.10">
    <property type="entry name" value="Periplasmic binding protein-like II"/>
    <property type="match status" value="1"/>
</dbReference>
<sequence length="560" mass="59341">MPDHTSGSPSTAAATPSSVSAIASRDVSRRTMLRGAGLLGVGVGFGLPALLTACGAAAQDGGGSGKGGTLTLAIDATSAVNDPAFYTSLGDWMAVDCICRGLTFISFETNEPTPDLAEKWTVSDDKLTYTFTLRTGVKFHDGTTLSSADVLASLGRQFDPDDKTLPKGATRPLSSMGANVASLTAPDDMTVKMVLKKPDRTVLGKLSDIGGRIISKAALDKYGADIGKHLVGTGPFAFSAATSGQSVTLKAFDGFRLGKPPIDRLVLRQVQDPSTIVSSLLSGDVSATQFAPYSAVSQLRKDSAVKVYDTPHNADAIMMIDARRVPELKVRKAINLAINRKAILAQAFYGVGAEPQGYAIPPAQSGYDTALADLSTQDTAQAKRLVEEAGAKGRTIRLMAASDSWHPKAAQIIAQNLTDVGFKVATTSVDPATYFSRLLDGKDDYHDLMIWERNTYVPDPDDMVGAMASPTSIYGSKLSGMDTLKGAASLADDLYTAKNLTDTKKRTAAYTKIQRRWAEEYMVLSMLACFSNLVVSGADVKGMNTDALANHRCYMEKASV</sequence>
<name>A0ABS9YI50_9ACTN</name>
<gene>
    <name evidence="3" type="ORF">MQP27_38255</name>
</gene>
<reference evidence="3" key="1">
    <citation type="submission" date="2022-03" db="EMBL/GenBank/DDBJ databases">
        <title>Streptomyces 7R015 and 7R016 isolated from Barleria lupulina in Thailand.</title>
        <authorList>
            <person name="Kanchanasin P."/>
            <person name="Phongsopitanun W."/>
            <person name="Tanasupawat S."/>
        </authorList>
    </citation>
    <scope>NUCLEOTIDE SEQUENCE</scope>
    <source>
        <strain evidence="3">7R015</strain>
    </source>
</reference>
<evidence type="ECO:0000313" key="4">
    <source>
        <dbReference type="Proteomes" id="UP001165269"/>
    </source>
</evidence>